<protein>
    <submittedName>
        <fullName evidence="1">AlNc14C347G10868 protein</fullName>
    </submittedName>
</protein>
<reference evidence="1" key="2">
    <citation type="submission" date="2011-02" db="EMBL/GenBank/DDBJ databases">
        <authorList>
            <person name="MacLean D."/>
        </authorList>
    </citation>
    <scope>NUCLEOTIDE SEQUENCE</scope>
</reference>
<dbReference type="AlphaFoldDB" id="F0WXB6"/>
<proteinExistence type="predicted"/>
<evidence type="ECO:0000313" key="1">
    <source>
        <dbReference type="EMBL" id="CCA26108.1"/>
    </source>
</evidence>
<name>F0WXB6_9STRA</name>
<dbReference type="HOGENOM" id="CLU_1456967_0_0_1"/>
<dbReference type="EMBL" id="FR824392">
    <property type="protein sequence ID" value="CCA26108.1"/>
    <property type="molecule type" value="Genomic_DNA"/>
</dbReference>
<organism evidence="1">
    <name type="scientific">Albugo laibachii Nc14</name>
    <dbReference type="NCBI Taxonomy" id="890382"/>
    <lineage>
        <taxon>Eukaryota</taxon>
        <taxon>Sar</taxon>
        <taxon>Stramenopiles</taxon>
        <taxon>Oomycota</taxon>
        <taxon>Peronosporomycetes</taxon>
        <taxon>Albuginales</taxon>
        <taxon>Albuginaceae</taxon>
        <taxon>Albugo</taxon>
    </lineage>
</organism>
<gene>
    <name evidence="1" type="primary">AlNc14C347G10868</name>
    <name evidence="1" type="ORF">ALNC14_122520</name>
</gene>
<sequence>MADRKSVDVVTRNKKAAIRDSSGEFKTTVDGIANVNTSLDHGSDCRMVSVGMVKALSKGKLLAIKELAAPVKIETVGQTPLHLMKKMVYSVLAILEGAREKKRMDEKEETEQNTRICHSLNFAAKNSSKMKWISTTTKKNTYLNQSEANEYTEGSYSQHFGERIKEVKIAGARAESINHLTELLWT</sequence>
<reference evidence="1" key="1">
    <citation type="journal article" date="2011" name="PLoS Biol.">
        <title>Gene gain and loss during evolution of obligate parasitism in the white rust pathogen of Arabidopsis thaliana.</title>
        <authorList>
            <person name="Kemen E."/>
            <person name="Gardiner A."/>
            <person name="Schultz-Larsen T."/>
            <person name="Kemen A.C."/>
            <person name="Balmuth A.L."/>
            <person name="Robert-Seilaniantz A."/>
            <person name="Bailey K."/>
            <person name="Holub E."/>
            <person name="Studholme D.J."/>
            <person name="Maclean D."/>
            <person name="Jones J.D."/>
        </authorList>
    </citation>
    <scope>NUCLEOTIDE SEQUENCE</scope>
</reference>
<accession>F0WXB6</accession>